<dbReference type="SUPFAM" id="SSF51197">
    <property type="entry name" value="Clavaminate synthase-like"/>
    <property type="match status" value="1"/>
</dbReference>
<evidence type="ECO:0000256" key="4">
    <source>
        <dbReference type="SAM" id="MobiDB-lite"/>
    </source>
</evidence>
<dbReference type="PANTHER" id="PTHR20883">
    <property type="entry name" value="PHYTANOYL-COA DIOXYGENASE DOMAIN CONTAINING 1"/>
    <property type="match status" value="1"/>
</dbReference>
<comment type="cofactor">
    <cofactor evidence="1">
        <name>Fe cation</name>
        <dbReference type="ChEBI" id="CHEBI:24875"/>
    </cofactor>
</comment>
<proteinExistence type="inferred from homology"/>
<dbReference type="GO" id="GO:0016491">
    <property type="term" value="F:oxidoreductase activity"/>
    <property type="evidence" value="ECO:0007669"/>
    <property type="project" value="UniProtKB-KW"/>
</dbReference>
<comment type="similarity">
    <text evidence="3">Belongs to the iron/ascorbate-dependent oxidoreductase family.</text>
</comment>
<evidence type="ECO:0000313" key="6">
    <source>
        <dbReference type="EMBL" id="RSH89427.1"/>
    </source>
</evidence>
<name>A0A427YEN0_9TREE</name>
<keyword evidence="3" id="KW-0408">Iron</keyword>
<evidence type="ECO:0000256" key="2">
    <source>
        <dbReference type="ARBA" id="ARBA00005830"/>
    </source>
</evidence>
<feature type="region of interest" description="Disordered" evidence="4">
    <location>
        <begin position="1"/>
        <end position="21"/>
    </location>
</feature>
<dbReference type="Pfam" id="PF05721">
    <property type="entry name" value="PhyH"/>
    <property type="match status" value="1"/>
</dbReference>
<keyword evidence="7" id="KW-1185">Reference proteome</keyword>
<dbReference type="GO" id="GO:0046872">
    <property type="term" value="F:metal ion binding"/>
    <property type="evidence" value="ECO:0007669"/>
    <property type="project" value="UniProtKB-KW"/>
</dbReference>
<keyword evidence="3" id="KW-0560">Oxidoreductase</keyword>
<organism evidence="6 7">
    <name type="scientific">Saitozyma podzolica</name>
    <dbReference type="NCBI Taxonomy" id="1890683"/>
    <lineage>
        <taxon>Eukaryota</taxon>
        <taxon>Fungi</taxon>
        <taxon>Dikarya</taxon>
        <taxon>Basidiomycota</taxon>
        <taxon>Agaricomycotina</taxon>
        <taxon>Tremellomycetes</taxon>
        <taxon>Tremellales</taxon>
        <taxon>Trimorphomycetaceae</taxon>
        <taxon>Saitozyma</taxon>
    </lineage>
</organism>
<dbReference type="AlphaFoldDB" id="A0A427YEN0"/>
<feature type="domain" description="Fe2OG dioxygenase" evidence="5">
    <location>
        <begin position="155"/>
        <end position="285"/>
    </location>
</feature>
<dbReference type="PANTHER" id="PTHR20883:SF48">
    <property type="entry name" value="ECTOINE DIOXYGENASE"/>
    <property type="match status" value="1"/>
</dbReference>
<accession>A0A427YEN0</accession>
<evidence type="ECO:0000313" key="7">
    <source>
        <dbReference type="Proteomes" id="UP000279259"/>
    </source>
</evidence>
<dbReference type="OrthoDB" id="445007at2759"/>
<reference evidence="6 7" key="1">
    <citation type="submission" date="2018-11" db="EMBL/GenBank/DDBJ databases">
        <title>Genome sequence of Saitozyma podzolica DSM 27192.</title>
        <authorList>
            <person name="Aliyu H."/>
            <person name="Gorte O."/>
            <person name="Ochsenreither K."/>
        </authorList>
    </citation>
    <scope>NUCLEOTIDE SEQUENCE [LARGE SCALE GENOMIC DNA]</scope>
    <source>
        <strain evidence="6 7">DSM 27192</strain>
    </source>
</reference>
<protein>
    <recommendedName>
        <fullName evidence="5">Fe2OG dioxygenase domain-containing protein</fullName>
    </recommendedName>
</protein>
<dbReference type="InterPro" id="IPR005123">
    <property type="entry name" value="Oxoglu/Fe-dep_dioxygenase_dom"/>
</dbReference>
<comment type="caution">
    <text evidence="6">The sequence shown here is derived from an EMBL/GenBank/DDBJ whole genome shotgun (WGS) entry which is preliminary data.</text>
</comment>
<dbReference type="EMBL" id="RSCD01000013">
    <property type="protein sequence ID" value="RSH89427.1"/>
    <property type="molecule type" value="Genomic_DNA"/>
</dbReference>
<dbReference type="InterPro" id="IPR008775">
    <property type="entry name" value="Phytyl_CoA_dOase-like"/>
</dbReference>
<evidence type="ECO:0000256" key="1">
    <source>
        <dbReference type="ARBA" id="ARBA00001962"/>
    </source>
</evidence>
<dbReference type="PROSITE" id="PS51471">
    <property type="entry name" value="FE2OG_OXY"/>
    <property type="match status" value="1"/>
</dbReference>
<dbReference type="Gene3D" id="2.60.120.620">
    <property type="entry name" value="q2cbj1_9rhob like domain"/>
    <property type="match status" value="1"/>
</dbReference>
<keyword evidence="3" id="KW-0479">Metal-binding</keyword>
<comment type="similarity">
    <text evidence="2">Belongs to the PhyH family.</text>
</comment>
<dbReference type="Proteomes" id="UP000279259">
    <property type="component" value="Unassembled WGS sequence"/>
</dbReference>
<sequence>MTVNGHQNGHAANGAGNGVVSNGDPSRYWVKPFVPNGAESFEDAKARFAKLIRDEDVAHWEEHGYVIIERFLSPQELEKADAAWQTHMPTWDEYISKEVAYKSLAGTSGRHVPGSTAAGVRYDFPYANDTLNQLAIHPFLVAFAERLAGRDDLLMSLGHLIGKYAGNGNFEQSLHSDYSNNTLVIPSKDSTWIDIPMITYLTDVTLDLGPTYVVSHQHTEPRKLMYDGFRHHTREDFPELYEVEKPAVVPAGSVIIYSMRTFHRGSAITAKEGCRIVQFTGFHTPNAPWMAPMDHQHRMGSAEMNRFLCYADAGQRQLIGFPPVGHAYWNDPDVVEAVGKRYPQIDMAPYRRNAK</sequence>
<evidence type="ECO:0000256" key="3">
    <source>
        <dbReference type="RuleBase" id="RU003682"/>
    </source>
</evidence>
<gene>
    <name evidence="6" type="ORF">EHS25_001976</name>
</gene>
<evidence type="ECO:0000259" key="5">
    <source>
        <dbReference type="PROSITE" id="PS51471"/>
    </source>
</evidence>